<evidence type="ECO:0000313" key="1">
    <source>
        <dbReference type="EMBL" id="KAK9906464.1"/>
    </source>
</evidence>
<dbReference type="EMBL" id="JALJOT010000010">
    <property type="protein sequence ID" value="KAK9906464.1"/>
    <property type="molecule type" value="Genomic_DNA"/>
</dbReference>
<reference evidence="1 2" key="1">
    <citation type="journal article" date="2024" name="Nat. Commun.">
        <title>Phylogenomics reveals the evolutionary origins of lichenization in chlorophyte algae.</title>
        <authorList>
            <person name="Puginier C."/>
            <person name="Libourel C."/>
            <person name="Otte J."/>
            <person name="Skaloud P."/>
            <person name="Haon M."/>
            <person name="Grisel S."/>
            <person name="Petersen M."/>
            <person name="Berrin J.G."/>
            <person name="Delaux P.M."/>
            <person name="Dal Grande F."/>
            <person name="Keller J."/>
        </authorList>
    </citation>
    <scope>NUCLEOTIDE SEQUENCE [LARGE SCALE GENOMIC DNA]</scope>
    <source>
        <strain evidence="1 2">SAG 216-7</strain>
    </source>
</reference>
<proteinExistence type="predicted"/>
<name>A0ABR2YIX5_9CHLO</name>
<comment type="caution">
    <text evidence="1">The sequence shown here is derived from an EMBL/GenBank/DDBJ whole genome shotgun (WGS) entry which is preliminary data.</text>
</comment>
<dbReference type="Proteomes" id="UP001491310">
    <property type="component" value="Unassembled WGS sequence"/>
</dbReference>
<organism evidence="1 2">
    <name type="scientific">Coccomyxa subellipsoidea</name>
    <dbReference type="NCBI Taxonomy" id="248742"/>
    <lineage>
        <taxon>Eukaryota</taxon>
        <taxon>Viridiplantae</taxon>
        <taxon>Chlorophyta</taxon>
        <taxon>core chlorophytes</taxon>
        <taxon>Trebouxiophyceae</taxon>
        <taxon>Trebouxiophyceae incertae sedis</taxon>
        <taxon>Coccomyxaceae</taxon>
        <taxon>Coccomyxa</taxon>
    </lineage>
</organism>
<gene>
    <name evidence="1" type="ORF">WJX75_002238</name>
</gene>
<sequence>MHNAAAAATSSERKSSKKSRWCLAEDWAPCALGMLPSPHHPCGRMPTLDAAASLRANWPTGNTAPHTTSEILEKHAADVMPEVGTVDNVMDMDLTQEEQDRMPVEEVEVQDYFSRFEAQRSQGSEQLAAEAQAGLTRDQIQSIAATIKVL</sequence>
<protein>
    <submittedName>
        <fullName evidence="1">Uncharacterized protein</fullName>
    </submittedName>
</protein>
<evidence type="ECO:0000313" key="2">
    <source>
        <dbReference type="Proteomes" id="UP001491310"/>
    </source>
</evidence>
<keyword evidence="2" id="KW-1185">Reference proteome</keyword>
<accession>A0ABR2YIX5</accession>